<dbReference type="AlphaFoldDB" id="A0A6N2XUR8"/>
<gene>
    <name evidence="7" type="primary">siaT_41</name>
    <name evidence="7" type="ORF">CBLFYP116_05735</name>
</gene>
<evidence type="ECO:0000256" key="5">
    <source>
        <dbReference type="ARBA" id="ARBA00022989"/>
    </source>
</evidence>
<dbReference type="InterPro" id="IPR010656">
    <property type="entry name" value="DctM"/>
</dbReference>
<evidence type="ECO:0000256" key="6">
    <source>
        <dbReference type="ARBA" id="ARBA00023136"/>
    </source>
</evidence>
<dbReference type="GeneID" id="23115550"/>
<dbReference type="PANTHER" id="PTHR33362">
    <property type="entry name" value="SIALIC ACID TRAP TRANSPORTER PERMEASE PROTEIN SIAT-RELATED"/>
    <property type="match status" value="1"/>
</dbReference>
<evidence type="ECO:0000256" key="2">
    <source>
        <dbReference type="ARBA" id="ARBA00022475"/>
    </source>
</evidence>
<proteinExistence type="predicted"/>
<evidence type="ECO:0000256" key="4">
    <source>
        <dbReference type="ARBA" id="ARBA00022692"/>
    </source>
</evidence>
<keyword evidence="2" id="KW-1003">Cell membrane</keyword>
<dbReference type="GO" id="GO:0005886">
    <property type="term" value="C:plasma membrane"/>
    <property type="evidence" value="ECO:0007669"/>
    <property type="project" value="UniProtKB-SubCell"/>
</dbReference>
<keyword evidence="5" id="KW-1133">Transmembrane helix</keyword>
<evidence type="ECO:0000256" key="3">
    <source>
        <dbReference type="ARBA" id="ARBA00022519"/>
    </source>
</evidence>
<dbReference type="Pfam" id="PF06808">
    <property type="entry name" value="DctM"/>
    <property type="match status" value="1"/>
</dbReference>
<dbReference type="PIRSF" id="PIRSF006066">
    <property type="entry name" value="HI0050"/>
    <property type="match status" value="1"/>
</dbReference>
<comment type="subcellular location">
    <subcellularLocation>
        <location evidence="1">Cell inner membrane</location>
        <topology evidence="1">Multi-pass membrane protein</topology>
    </subcellularLocation>
</comment>
<reference evidence="7" key="1">
    <citation type="submission" date="2019-11" db="EMBL/GenBank/DDBJ databases">
        <authorList>
            <person name="Feng L."/>
        </authorList>
    </citation>
    <scope>NUCLEOTIDE SEQUENCE</scope>
    <source>
        <strain evidence="7">CbolteaeLFYP116</strain>
    </source>
</reference>
<sequence length="427" mass="45219">MITIAIITLLIFLVLGVPVSFAIGLSGLLAIVMGSDVPSFMAVQQAIRGMNSFSLMAGPLFILAGEILGAAKLSKRILDFCRACISQLRGGLGMVSVMANMIFAGISGSGAATMSAVSTLTVPELKKAGYDRAFIASMIAGSGALAPIIPPSTNMIVYASLTGFSVGKLFMGGIIPGLLIGFALMGMCYWYARKYNVDAGTSTLDLHVVWKSFKDAFFALITPIIIIAGVVSGIFTATESGIIACLYALICGLFIYRTLKLKDLLGIFKRATSSSAMLMMIMGISNIYSYIFARENLADTIKAFMLSVSTNPTVVVLIIIGIMLVIGCFMETLAATAVILPIVYPLVMSLGVDPLMFGVLFSIATVVGALTPPVGLYLFLSMSIAEAPFKEAIRYTVPVVLIILAVMVLMLIWPPLVTFVPNLLMGA</sequence>
<dbReference type="EMBL" id="CACRTF010000024">
    <property type="protein sequence ID" value="VYT56868.1"/>
    <property type="molecule type" value="Genomic_DNA"/>
</dbReference>
<organism evidence="7">
    <name type="scientific">Enterocloster bolteae</name>
    <dbReference type="NCBI Taxonomy" id="208479"/>
    <lineage>
        <taxon>Bacteria</taxon>
        <taxon>Bacillati</taxon>
        <taxon>Bacillota</taxon>
        <taxon>Clostridia</taxon>
        <taxon>Lachnospirales</taxon>
        <taxon>Lachnospiraceae</taxon>
        <taxon>Enterocloster</taxon>
    </lineage>
</organism>
<dbReference type="RefSeq" id="WP_002577242.1">
    <property type="nucleotide sequence ID" value="NZ_BAABXO010000003.1"/>
</dbReference>
<keyword evidence="3" id="KW-0997">Cell inner membrane</keyword>
<name>A0A6N2XUR8_9FIRM</name>
<accession>A0A6N2XUR8</accession>
<keyword evidence="6" id="KW-0472">Membrane</keyword>
<dbReference type="InterPro" id="IPR004681">
    <property type="entry name" value="TRAP_DctM"/>
</dbReference>
<keyword evidence="4" id="KW-0812">Transmembrane</keyword>
<evidence type="ECO:0000256" key="1">
    <source>
        <dbReference type="ARBA" id="ARBA00004429"/>
    </source>
</evidence>
<dbReference type="NCBIfam" id="TIGR00786">
    <property type="entry name" value="dctM"/>
    <property type="match status" value="1"/>
</dbReference>
<dbReference type="GO" id="GO:0022857">
    <property type="term" value="F:transmembrane transporter activity"/>
    <property type="evidence" value="ECO:0007669"/>
    <property type="project" value="TreeGrafter"/>
</dbReference>
<evidence type="ECO:0000313" key="7">
    <source>
        <dbReference type="EMBL" id="VYT56868.1"/>
    </source>
</evidence>
<protein>
    <submittedName>
        <fullName evidence="7">Sialic acid TRAP transporter permease protein SiaT</fullName>
    </submittedName>
</protein>